<evidence type="ECO:0000313" key="3">
    <source>
        <dbReference type="Proteomes" id="UP000663852"/>
    </source>
</evidence>
<sequence>MLKLIALLALLIIGSQGIKITISSSGAYVARCFIDVKDSLGPLTLASGNIYAGQTREMEFPDGVQWMKVRCENQRLVGKWADVFSQESNGPRSLCYSIGGTTFHPTHSARKGLLERRNLLFDEGDKQSSCNYDH</sequence>
<proteinExistence type="predicted"/>
<dbReference type="Gene3D" id="2.60.40.1430">
    <property type="entry name" value="Perfringolysin, domain 4"/>
    <property type="match status" value="1"/>
</dbReference>
<comment type="caution">
    <text evidence="2">The sequence shown here is derived from an EMBL/GenBank/DDBJ whole genome shotgun (WGS) entry which is preliminary data.</text>
</comment>
<feature type="signal peptide" evidence="1">
    <location>
        <begin position="1"/>
        <end position="17"/>
    </location>
</feature>
<evidence type="ECO:0000256" key="1">
    <source>
        <dbReference type="SAM" id="SignalP"/>
    </source>
</evidence>
<dbReference type="OrthoDB" id="9973294at2759"/>
<reference evidence="2" key="1">
    <citation type="submission" date="2021-02" db="EMBL/GenBank/DDBJ databases">
        <authorList>
            <person name="Nowell W R."/>
        </authorList>
    </citation>
    <scope>NUCLEOTIDE SEQUENCE</scope>
</reference>
<accession>A0A814M4B9</accession>
<organism evidence="2 3">
    <name type="scientific">Adineta ricciae</name>
    <name type="common">Rotifer</name>
    <dbReference type="NCBI Taxonomy" id="249248"/>
    <lineage>
        <taxon>Eukaryota</taxon>
        <taxon>Metazoa</taxon>
        <taxon>Spiralia</taxon>
        <taxon>Gnathifera</taxon>
        <taxon>Rotifera</taxon>
        <taxon>Eurotatoria</taxon>
        <taxon>Bdelloidea</taxon>
        <taxon>Adinetida</taxon>
        <taxon>Adinetidae</taxon>
        <taxon>Adineta</taxon>
    </lineage>
</organism>
<dbReference type="Proteomes" id="UP000663852">
    <property type="component" value="Unassembled WGS sequence"/>
</dbReference>
<dbReference type="EMBL" id="CAJNOJ010000086">
    <property type="protein sequence ID" value="CAF1073074.1"/>
    <property type="molecule type" value="Genomic_DNA"/>
</dbReference>
<protein>
    <submittedName>
        <fullName evidence="2">Uncharacterized protein</fullName>
    </submittedName>
</protein>
<evidence type="ECO:0000313" key="2">
    <source>
        <dbReference type="EMBL" id="CAF1073074.1"/>
    </source>
</evidence>
<gene>
    <name evidence="2" type="ORF">EDS130_LOCUS18547</name>
</gene>
<name>A0A814M4B9_ADIRI</name>
<keyword evidence="1" id="KW-0732">Signal</keyword>
<dbReference type="AlphaFoldDB" id="A0A814M4B9"/>
<feature type="chain" id="PRO_5032819428" evidence="1">
    <location>
        <begin position="18"/>
        <end position="134"/>
    </location>
</feature>
<dbReference type="InterPro" id="IPR038700">
    <property type="entry name" value="Thiol_cytolys_C_sf"/>
</dbReference>